<keyword evidence="3" id="KW-0998">Cell outer membrane</keyword>
<dbReference type="Gene3D" id="3.30.1330.60">
    <property type="entry name" value="OmpA-like domain"/>
    <property type="match status" value="1"/>
</dbReference>
<comment type="caution">
    <text evidence="8">The sequence shown here is derived from an EMBL/GenBank/DDBJ whole genome shotgun (WGS) entry which is preliminary data.</text>
</comment>
<dbReference type="EMBL" id="AAOH01000008">
    <property type="protein sequence ID" value="EAR26890.1"/>
    <property type="molecule type" value="Genomic_DNA"/>
</dbReference>
<evidence type="ECO:0000256" key="2">
    <source>
        <dbReference type="ARBA" id="ARBA00023136"/>
    </source>
</evidence>
<dbReference type="AlphaFoldDB" id="A4CE78"/>
<keyword evidence="8" id="KW-0449">Lipoprotein</keyword>
<evidence type="ECO:0000313" key="8">
    <source>
        <dbReference type="EMBL" id="EAR26890.1"/>
    </source>
</evidence>
<dbReference type="OrthoDB" id="9782229at2"/>
<evidence type="ECO:0000256" key="1">
    <source>
        <dbReference type="ARBA" id="ARBA00004442"/>
    </source>
</evidence>
<dbReference type="GO" id="GO:0009279">
    <property type="term" value="C:cell outer membrane"/>
    <property type="evidence" value="ECO:0007669"/>
    <property type="project" value="UniProtKB-SubCell"/>
</dbReference>
<dbReference type="InterPro" id="IPR036737">
    <property type="entry name" value="OmpA-like_sf"/>
</dbReference>
<gene>
    <name evidence="8" type="ORF">PTD2_09928</name>
</gene>
<dbReference type="SUPFAM" id="SSF103088">
    <property type="entry name" value="OmpA-like"/>
    <property type="match status" value="1"/>
</dbReference>
<reference evidence="8 9" key="1">
    <citation type="submission" date="2006-02" db="EMBL/GenBank/DDBJ databases">
        <authorList>
            <person name="Moran M.A."/>
            <person name="Kjelleberg S."/>
            <person name="Egan S."/>
            <person name="Saunders N."/>
            <person name="Thomas T."/>
            <person name="Ferriera S."/>
            <person name="Johnson J."/>
            <person name="Kravitz S."/>
            <person name="Halpern A."/>
            <person name="Remington K."/>
            <person name="Beeson K."/>
            <person name="Tran B."/>
            <person name="Rogers Y.-H."/>
            <person name="Friedman R."/>
            <person name="Venter J.C."/>
        </authorList>
    </citation>
    <scope>NUCLEOTIDE SEQUENCE [LARGE SCALE GENOMIC DNA]</scope>
    <source>
        <strain evidence="8 9">D2</strain>
    </source>
</reference>
<comment type="subcellular location">
    <subcellularLocation>
        <location evidence="1">Cell outer membrane</location>
    </subcellularLocation>
</comment>
<protein>
    <submittedName>
        <fullName evidence="8">Putative lipoprotein</fullName>
    </submittedName>
</protein>
<dbReference type="PROSITE" id="PS01068">
    <property type="entry name" value="OMPA_1"/>
    <property type="match status" value="1"/>
</dbReference>
<dbReference type="RefSeq" id="WP_009839133.1">
    <property type="nucleotide sequence ID" value="NZ_AAOH01000008.1"/>
</dbReference>
<evidence type="ECO:0000256" key="6">
    <source>
        <dbReference type="SAM" id="SignalP"/>
    </source>
</evidence>
<dbReference type="Proteomes" id="UP000006201">
    <property type="component" value="Unassembled WGS sequence"/>
</dbReference>
<evidence type="ECO:0000256" key="5">
    <source>
        <dbReference type="SAM" id="Phobius"/>
    </source>
</evidence>
<feature type="chain" id="PRO_5002666229" evidence="6">
    <location>
        <begin position="27"/>
        <end position="214"/>
    </location>
</feature>
<evidence type="ECO:0000256" key="4">
    <source>
        <dbReference type="PROSITE-ProRule" id="PRU00473"/>
    </source>
</evidence>
<keyword evidence="5" id="KW-1133">Transmembrane helix</keyword>
<evidence type="ECO:0000256" key="3">
    <source>
        <dbReference type="ARBA" id="ARBA00023237"/>
    </source>
</evidence>
<dbReference type="PRINTS" id="PR01021">
    <property type="entry name" value="OMPADOMAIN"/>
</dbReference>
<dbReference type="PROSITE" id="PS51257">
    <property type="entry name" value="PROKAR_LIPOPROTEIN"/>
    <property type="match status" value="1"/>
</dbReference>
<feature type="signal peptide" evidence="6">
    <location>
        <begin position="1"/>
        <end position="26"/>
    </location>
</feature>
<name>A4CE78_9GAMM</name>
<feature type="domain" description="OmpA-like" evidence="7">
    <location>
        <begin position="96"/>
        <end position="213"/>
    </location>
</feature>
<dbReference type="InterPro" id="IPR006664">
    <property type="entry name" value="OMP_bac"/>
</dbReference>
<dbReference type="Pfam" id="PF13488">
    <property type="entry name" value="Gly-zipper_Omp"/>
    <property type="match status" value="1"/>
</dbReference>
<evidence type="ECO:0000259" key="7">
    <source>
        <dbReference type="PROSITE" id="PS51123"/>
    </source>
</evidence>
<dbReference type="PROSITE" id="PS51123">
    <property type="entry name" value="OMPA_2"/>
    <property type="match status" value="1"/>
</dbReference>
<dbReference type="PANTHER" id="PTHR30329:SF21">
    <property type="entry name" value="LIPOPROTEIN YIAD-RELATED"/>
    <property type="match status" value="1"/>
</dbReference>
<sequence length="214" mass="23050">MALRLHTLKKIIIPSVIIPLFLSGCAATNAEKGAAIGAVAGAVLGKSTSNHKDKRLIYGAAIGAIAGAAVGSYMDKQEQAFRDELAGSGVEVVREGDNLRLVMPSNITFATDQSYISTGFHDTLDAIAKVMNKYEKTFLSIEGHTDSTGKTEYNQNLSEQRALSVKNYLLNKQILDVRISTQGWGESRPIASNETSSGRALNRRVEIQIVPNKA</sequence>
<keyword evidence="9" id="KW-1185">Reference proteome</keyword>
<dbReference type="PANTHER" id="PTHR30329">
    <property type="entry name" value="STATOR ELEMENT OF FLAGELLAR MOTOR COMPLEX"/>
    <property type="match status" value="1"/>
</dbReference>
<dbReference type="HOGENOM" id="CLU_016890_6_2_6"/>
<keyword evidence="2 4" id="KW-0472">Membrane</keyword>
<dbReference type="CDD" id="cd07185">
    <property type="entry name" value="OmpA_C-like"/>
    <property type="match status" value="1"/>
</dbReference>
<keyword evidence="6" id="KW-0732">Signal</keyword>
<dbReference type="InterPro" id="IPR006665">
    <property type="entry name" value="OmpA-like"/>
</dbReference>
<accession>A4CE78</accession>
<keyword evidence="5" id="KW-0812">Transmembrane</keyword>
<dbReference type="eggNOG" id="COG2885">
    <property type="taxonomic scope" value="Bacteria"/>
</dbReference>
<dbReference type="InterPro" id="IPR050330">
    <property type="entry name" value="Bact_OuterMem_StrucFunc"/>
</dbReference>
<dbReference type="Pfam" id="PF00691">
    <property type="entry name" value="OmpA"/>
    <property type="match status" value="1"/>
</dbReference>
<dbReference type="InterPro" id="IPR006690">
    <property type="entry name" value="OMPA-like_CS"/>
</dbReference>
<dbReference type="InterPro" id="IPR039567">
    <property type="entry name" value="Gly-zipper"/>
</dbReference>
<organism evidence="8 9">
    <name type="scientific">Pseudoalteromonas tunicata D2</name>
    <dbReference type="NCBI Taxonomy" id="87626"/>
    <lineage>
        <taxon>Bacteria</taxon>
        <taxon>Pseudomonadati</taxon>
        <taxon>Pseudomonadota</taxon>
        <taxon>Gammaproteobacteria</taxon>
        <taxon>Alteromonadales</taxon>
        <taxon>Pseudoalteromonadaceae</taxon>
        <taxon>Pseudoalteromonas</taxon>
    </lineage>
</organism>
<proteinExistence type="predicted"/>
<evidence type="ECO:0000313" key="9">
    <source>
        <dbReference type="Proteomes" id="UP000006201"/>
    </source>
</evidence>
<feature type="transmembrane region" description="Helical" evidence="5">
    <location>
        <begin position="56"/>
        <end position="74"/>
    </location>
</feature>
<dbReference type="STRING" id="87626.PTD2_09928"/>